<dbReference type="Gene3D" id="3.30.1330.60">
    <property type="entry name" value="OmpA-like domain"/>
    <property type="match status" value="1"/>
</dbReference>
<dbReference type="InterPro" id="IPR036737">
    <property type="entry name" value="OmpA-like_sf"/>
</dbReference>
<dbReference type="InterPro" id="IPR006664">
    <property type="entry name" value="OMP_bac"/>
</dbReference>
<keyword evidence="7" id="KW-1185">Reference proteome</keyword>
<comment type="caution">
    <text evidence="6">The sequence shown here is derived from an EMBL/GenBank/DDBJ whole genome shotgun (WGS) entry which is preliminary data.</text>
</comment>
<dbReference type="InterPro" id="IPR008969">
    <property type="entry name" value="CarboxyPept-like_regulatory"/>
</dbReference>
<feature type="domain" description="OmpA-like" evidence="5">
    <location>
        <begin position="537"/>
        <end position="658"/>
    </location>
</feature>
<dbReference type="EMBL" id="BAABAK010000003">
    <property type="protein sequence ID" value="GAA3956426.1"/>
    <property type="molecule type" value="Genomic_DNA"/>
</dbReference>
<evidence type="ECO:0000256" key="2">
    <source>
        <dbReference type="ARBA" id="ARBA00023136"/>
    </source>
</evidence>
<proteinExistence type="predicted"/>
<evidence type="ECO:0000259" key="5">
    <source>
        <dbReference type="PROSITE" id="PS51123"/>
    </source>
</evidence>
<organism evidence="6 7">
    <name type="scientific">Pedobacter ginsengiterrae</name>
    <dbReference type="NCBI Taxonomy" id="871696"/>
    <lineage>
        <taxon>Bacteria</taxon>
        <taxon>Pseudomonadati</taxon>
        <taxon>Bacteroidota</taxon>
        <taxon>Sphingobacteriia</taxon>
        <taxon>Sphingobacteriales</taxon>
        <taxon>Sphingobacteriaceae</taxon>
        <taxon>Pedobacter</taxon>
    </lineage>
</organism>
<evidence type="ECO:0000256" key="3">
    <source>
        <dbReference type="ARBA" id="ARBA00023237"/>
    </source>
</evidence>
<dbReference type="InterPro" id="IPR050330">
    <property type="entry name" value="Bact_OuterMem_StrucFunc"/>
</dbReference>
<protein>
    <submittedName>
        <fullName evidence="6">OmpA family protein</fullName>
    </submittedName>
</protein>
<gene>
    <name evidence="6" type="ORF">GCM10022246_07950</name>
</gene>
<dbReference type="SUPFAM" id="SSF103088">
    <property type="entry name" value="OmpA-like"/>
    <property type="match status" value="1"/>
</dbReference>
<dbReference type="Gene3D" id="1.25.40.10">
    <property type="entry name" value="Tetratricopeptide repeat domain"/>
    <property type="match status" value="1"/>
</dbReference>
<evidence type="ECO:0000256" key="1">
    <source>
        <dbReference type="ARBA" id="ARBA00004442"/>
    </source>
</evidence>
<accession>A0ABP7NXW2</accession>
<dbReference type="SUPFAM" id="SSF49464">
    <property type="entry name" value="Carboxypeptidase regulatory domain-like"/>
    <property type="match status" value="1"/>
</dbReference>
<dbReference type="Pfam" id="PF00691">
    <property type="entry name" value="OmpA"/>
    <property type="match status" value="1"/>
</dbReference>
<sequence length="658" mass="73155">MNNILDTRVTMKKGLHVILSTLLLLLCTASLKAQYVLKEAVRQYELFNYSKAADLFAQAYKKKPTLYAAEHLAASYSFMRDFPQAEKWYGIAAKLPGSKTENTLKYAKALQQNSKYTEAKQQYESYFQQDEKFPANLKINHLASCDSALVWMANPKKITLENQLELNSISSDWAATNYQDGIVFTSERKNAMLSSKGIKPFLKFDGARLPDRKQYGWTGKGYLSLFLKRSNDSVSLFPLELPEGYHIGPASFTSDGNTIFFAVTEIPSVIEDKLTTINIGIYSSSKNAEGKWGRPIAFQHNKISEYNLGDPFISADGNRLYFSANIPGGLGGTDIYYADKTGPETWSAPINLRIINSEGNERSPFVDSNGAFYFSSDGRIGMGGLDVYEWIKSDGDSLVIRNLGYPLNSAQDDFAFSLSNAGSQGYLSSNRAGGKGSDDIYTFDKRALLVFKLKGKVYDKNTNKPLNGAILILATLNGKPTKVETNQQGSFSFDLDSDTDYSLIAEKTPYAAANTSLSTKGLNKSASIERDLFLELVGPEKTIRIENIYYDFDQSVIRPDAAIELDKLVHILEENPAIKIELGSHTDSRGSDAYNQVLSQKRAEAAVAYIISKGIDSERIQAKGYGEQLLLNQCKNGVKCAPVEHQLNRRTEFKIMEK</sequence>
<keyword evidence="3" id="KW-0998">Cell outer membrane</keyword>
<dbReference type="PRINTS" id="PR01021">
    <property type="entry name" value="OMPADOMAIN"/>
</dbReference>
<keyword evidence="2 4" id="KW-0472">Membrane</keyword>
<dbReference type="Pfam" id="PF07676">
    <property type="entry name" value="PD40"/>
    <property type="match status" value="2"/>
</dbReference>
<dbReference type="PROSITE" id="PS51123">
    <property type="entry name" value="OMPA_2"/>
    <property type="match status" value="1"/>
</dbReference>
<dbReference type="Proteomes" id="UP001501081">
    <property type="component" value="Unassembled WGS sequence"/>
</dbReference>
<dbReference type="InterPro" id="IPR006665">
    <property type="entry name" value="OmpA-like"/>
</dbReference>
<dbReference type="PANTHER" id="PTHR30329">
    <property type="entry name" value="STATOR ELEMENT OF FLAGELLAR MOTOR COMPLEX"/>
    <property type="match status" value="1"/>
</dbReference>
<dbReference type="InterPro" id="IPR011990">
    <property type="entry name" value="TPR-like_helical_dom_sf"/>
</dbReference>
<evidence type="ECO:0000313" key="7">
    <source>
        <dbReference type="Proteomes" id="UP001501081"/>
    </source>
</evidence>
<dbReference type="Gene3D" id="2.60.40.1120">
    <property type="entry name" value="Carboxypeptidase-like, regulatory domain"/>
    <property type="match status" value="1"/>
</dbReference>
<dbReference type="PANTHER" id="PTHR30329:SF21">
    <property type="entry name" value="LIPOPROTEIN YIAD-RELATED"/>
    <property type="match status" value="1"/>
</dbReference>
<dbReference type="SUPFAM" id="SSF82171">
    <property type="entry name" value="DPP6 N-terminal domain-like"/>
    <property type="match status" value="1"/>
</dbReference>
<name>A0ABP7NXW2_9SPHI</name>
<evidence type="ECO:0000256" key="4">
    <source>
        <dbReference type="PROSITE-ProRule" id="PRU00473"/>
    </source>
</evidence>
<comment type="subcellular location">
    <subcellularLocation>
        <location evidence="1">Cell outer membrane</location>
    </subcellularLocation>
</comment>
<dbReference type="SUPFAM" id="SSF48452">
    <property type="entry name" value="TPR-like"/>
    <property type="match status" value="1"/>
</dbReference>
<dbReference type="InterPro" id="IPR011659">
    <property type="entry name" value="WD40"/>
</dbReference>
<dbReference type="CDD" id="cd07185">
    <property type="entry name" value="OmpA_C-like"/>
    <property type="match status" value="1"/>
</dbReference>
<evidence type="ECO:0000313" key="6">
    <source>
        <dbReference type="EMBL" id="GAA3956426.1"/>
    </source>
</evidence>
<reference evidence="7" key="1">
    <citation type="journal article" date="2019" name="Int. J. Syst. Evol. Microbiol.">
        <title>The Global Catalogue of Microorganisms (GCM) 10K type strain sequencing project: providing services to taxonomists for standard genome sequencing and annotation.</title>
        <authorList>
            <consortium name="The Broad Institute Genomics Platform"/>
            <consortium name="The Broad Institute Genome Sequencing Center for Infectious Disease"/>
            <person name="Wu L."/>
            <person name="Ma J."/>
        </authorList>
    </citation>
    <scope>NUCLEOTIDE SEQUENCE [LARGE SCALE GENOMIC DNA]</scope>
    <source>
        <strain evidence="7">JCM 17338</strain>
    </source>
</reference>